<keyword evidence="4 6" id="KW-1133">Transmembrane helix</keyword>
<evidence type="ECO:0000256" key="1">
    <source>
        <dbReference type="ARBA" id="ARBA00004141"/>
    </source>
</evidence>
<evidence type="ECO:0000256" key="4">
    <source>
        <dbReference type="ARBA" id="ARBA00022989"/>
    </source>
</evidence>
<organism evidence="8 9">
    <name type="scientific">Syntrophorhabdus aromaticivorans</name>
    <dbReference type="NCBI Taxonomy" id="328301"/>
    <lineage>
        <taxon>Bacteria</taxon>
        <taxon>Pseudomonadati</taxon>
        <taxon>Thermodesulfobacteriota</taxon>
        <taxon>Syntrophorhabdia</taxon>
        <taxon>Syntrophorhabdales</taxon>
        <taxon>Syntrophorhabdaceae</taxon>
        <taxon>Syntrophorhabdus</taxon>
    </lineage>
</organism>
<evidence type="ECO:0000256" key="3">
    <source>
        <dbReference type="ARBA" id="ARBA00022692"/>
    </source>
</evidence>
<feature type="transmembrane region" description="Helical" evidence="6">
    <location>
        <begin position="83"/>
        <end position="105"/>
    </location>
</feature>
<feature type="domain" description="GtrA/DPMS transmembrane" evidence="7">
    <location>
        <begin position="18"/>
        <end position="133"/>
    </location>
</feature>
<dbReference type="PANTHER" id="PTHR38459">
    <property type="entry name" value="PROPHAGE BACTOPRENOL-LINKED GLUCOSE TRANSLOCASE HOMOLOG"/>
    <property type="match status" value="1"/>
</dbReference>
<reference evidence="8" key="1">
    <citation type="journal article" date="2020" name="Biotechnol. Biofuels">
        <title>New insights from the biogas microbiome by comprehensive genome-resolved metagenomics of nearly 1600 species originating from multiple anaerobic digesters.</title>
        <authorList>
            <person name="Campanaro S."/>
            <person name="Treu L."/>
            <person name="Rodriguez-R L.M."/>
            <person name="Kovalovszki A."/>
            <person name="Ziels R.M."/>
            <person name="Maus I."/>
            <person name="Zhu X."/>
            <person name="Kougias P.G."/>
            <person name="Basile A."/>
            <person name="Luo G."/>
            <person name="Schluter A."/>
            <person name="Konstantinidis K.T."/>
            <person name="Angelidaki I."/>
        </authorList>
    </citation>
    <scope>NUCLEOTIDE SEQUENCE</scope>
    <source>
        <strain evidence="8">AS06rmzACSIP_7</strain>
    </source>
</reference>
<evidence type="ECO:0000313" key="9">
    <source>
        <dbReference type="Proteomes" id="UP000777265"/>
    </source>
</evidence>
<dbReference type="InterPro" id="IPR051401">
    <property type="entry name" value="GtrA_CellWall_Glycosyl"/>
</dbReference>
<reference evidence="8" key="2">
    <citation type="submission" date="2020-01" db="EMBL/GenBank/DDBJ databases">
        <authorList>
            <person name="Campanaro S."/>
        </authorList>
    </citation>
    <scope>NUCLEOTIDE SEQUENCE</scope>
    <source>
        <strain evidence="8">AS06rmzACSIP_7</strain>
    </source>
</reference>
<evidence type="ECO:0000313" key="8">
    <source>
        <dbReference type="EMBL" id="NLW34464.1"/>
    </source>
</evidence>
<evidence type="ECO:0000259" key="7">
    <source>
        <dbReference type="Pfam" id="PF04138"/>
    </source>
</evidence>
<dbReference type="InterPro" id="IPR007267">
    <property type="entry name" value="GtrA_DPMS_TM"/>
</dbReference>
<dbReference type="Proteomes" id="UP000777265">
    <property type="component" value="Unassembled WGS sequence"/>
</dbReference>
<feature type="transmembrane region" description="Helical" evidence="6">
    <location>
        <begin position="111"/>
        <end position="132"/>
    </location>
</feature>
<dbReference type="PANTHER" id="PTHR38459:SF1">
    <property type="entry name" value="PROPHAGE BACTOPRENOL-LINKED GLUCOSE TRANSLOCASE HOMOLOG"/>
    <property type="match status" value="1"/>
</dbReference>
<evidence type="ECO:0000256" key="6">
    <source>
        <dbReference type="SAM" id="Phobius"/>
    </source>
</evidence>
<evidence type="ECO:0000256" key="5">
    <source>
        <dbReference type="ARBA" id="ARBA00023136"/>
    </source>
</evidence>
<comment type="similarity">
    <text evidence="2">Belongs to the GtrA family.</text>
</comment>
<sequence>MIARLIAYFSQNSTLIARFGLVGIITFALNYFLVWLFYGVAALDYRVAVSMAYVCAVVVHFLLNRAFTYRVHGSSILGHISKYTGLLIFNYSLTIIVTVCTVELYGLAPYWGVAFATMVSAVSSFIAMKYFVFCNWRIQ</sequence>
<accession>A0A971M371</accession>
<dbReference type="GO" id="GO:0005886">
    <property type="term" value="C:plasma membrane"/>
    <property type="evidence" value="ECO:0007669"/>
    <property type="project" value="TreeGrafter"/>
</dbReference>
<keyword evidence="5 6" id="KW-0472">Membrane</keyword>
<name>A0A971M371_9BACT</name>
<dbReference type="GO" id="GO:0000271">
    <property type="term" value="P:polysaccharide biosynthetic process"/>
    <property type="evidence" value="ECO:0007669"/>
    <property type="project" value="InterPro"/>
</dbReference>
<evidence type="ECO:0000256" key="2">
    <source>
        <dbReference type="ARBA" id="ARBA00009399"/>
    </source>
</evidence>
<feature type="transmembrane region" description="Helical" evidence="6">
    <location>
        <begin position="21"/>
        <end position="41"/>
    </location>
</feature>
<dbReference type="EMBL" id="JAAYEE010000054">
    <property type="protein sequence ID" value="NLW34464.1"/>
    <property type="molecule type" value="Genomic_DNA"/>
</dbReference>
<dbReference type="Pfam" id="PF04138">
    <property type="entry name" value="GtrA_DPMS_TM"/>
    <property type="match status" value="1"/>
</dbReference>
<comment type="caution">
    <text evidence="8">The sequence shown here is derived from an EMBL/GenBank/DDBJ whole genome shotgun (WGS) entry which is preliminary data.</text>
</comment>
<gene>
    <name evidence="8" type="ORF">GXY80_03130</name>
</gene>
<protein>
    <submittedName>
        <fullName evidence="8">GtrA family protein</fullName>
    </submittedName>
</protein>
<comment type="subcellular location">
    <subcellularLocation>
        <location evidence="1">Membrane</location>
        <topology evidence="1">Multi-pass membrane protein</topology>
    </subcellularLocation>
</comment>
<dbReference type="AlphaFoldDB" id="A0A971M371"/>
<feature type="transmembrane region" description="Helical" evidence="6">
    <location>
        <begin position="47"/>
        <end position="63"/>
    </location>
</feature>
<proteinExistence type="inferred from homology"/>
<keyword evidence="3 6" id="KW-0812">Transmembrane</keyword>